<name>A0A4S4MRK4_9APHY</name>
<keyword evidence="4" id="KW-0813">Transport</keyword>
<dbReference type="AlphaFoldDB" id="A0A4S4MRK4"/>
<keyword evidence="4" id="KW-0187">Copper transport</keyword>
<evidence type="ECO:0000313" key="6">
    <source>
        <dbReference type="Proteomes" id="UP000308730"/>
    </source>
</evidence>
<feature type="transmembrane region" description="Helical" evidence="4">
    <location>
        <begin position="107"/>
        <end position="123"/>
    </location>
</feature>
<evidence type="ECO:0000256" key="3">
    <source>
        <dbReference type="ARBA" id="ARBA00023136"/>
    </source>
</evidence>
<proteinExistence type="inferred from homology"/>
<keyword evidence="1 4" id="KW-0812">Transmembrane</keyword>
<dbReference type="Pfam" id="PF04145">
    <property type="entry name" value="Ctr"/>
    <property type="match status" value="1"/>
</dbReference>
<dbReference type="PANTHER" id="PTHR12483:SF115">
    <property type="entry name" value="COPPER TRANSPORT PROTEIN"/>
    <property type="match status" value="1"/>
</dbReference>
<feature type="transmembrane region" description="Helical" evidence="4">
    <location>
        <begin position="20"/>
        <end position="42"/>
    </location>
</feature>
<comment type="caution">
    <text evidence="5">The sequence shown here is derived from an EMBL/GenBank/DDBJ whole genome shotgun (WGS) entry which is preliminary data.</text>
</comment>
<accession>A0A4S4MRK4</accession>
<evidence type="ECO:0000313" key="5">
    <source>
        <dbReference type="EMBL" id="THH28752.1"/>
    </source>
</evidence>
<dbReference type="PANTHER" id="PTHR12483">
    <property type="entry name" value="SOLUTE CARRIER FAMILY 31 COPPER TRANSPORTERS"/>
    <property type="match status" value="1"/>
</dbReference>
<comment type="subcellular location">
    <subcellularLocation>
        <location evidence="4">Membrane</location>
        <topology evidence="4">Multi-pass membrane protein</topology>
    </subcellularLocation>
</comment>
<evidence type="ECO:0000256" key="4">
    <source>
        <dbReference type="RuleBase" id="RU367022"/>
    </source>
</evidence>
<dbReference type="InterPro" id="IPR007274">
    <property type="entry name" value="Cop_transporter"/>
</dbReference>
<evidence type="ECO:0000256" key="2">
    <source>
        <dbReference type="ARBA" id="ARBA00022989"/>
    </source>
</evidence>
<reference evidence="5 6" key="1">
    <citation type="submission" date="2019-02" db="EMBL/GenBank/DDBJ databases">
        <title>Genome sequencing of the rare red list fungi Antrodiella citrinella (Flaviporus citrinellus).</title>
        <authorList>
            <person name="Buettner E."/>
            <person name="Kellner H."/>
        </authorList>
    </citation>
    <scope>NUCLEOTIDE SEQUENCE [LARGE SCALE GENOMIC DNA]</scope>
    <source>
        <strain evidence="5 6">DSM 108506</strain>
    </source>
</reference>
<keyword evidence="2 4" id="KW-1133">Transmembrane helix</keyword>
<organism evidence="5 6">
    <name type="scientific">Antrodiella citrinella</name>
    <dbReference type="NCBI Taxonomy" id="2447956"/>
    <lineage>
        <taxon>Eukaryota</taxon>
        <taxon>Fungi</taxon>
        <taxon>Dikarya</taxon>
        <taxon>Basidiomycota</taxon>
        <taxon>Agaricomycotina</taxon>
        <taxon>Agaricomycetes</taxon>
        <taxon>Polyporales</taxon>
        <taxon>Steccherinaceae</taxon>
        <taxon>Antrodiella</taxon>
    </lineage>
</organism>
<comment type="similarity">
    <text evidence="4">Belongs to the copper transporter (Ctr) (TC 1.A.56) family. SLC31A subfamily.</text>
</comment>
<sequence>MLWNTQIEDTCIVFRSWHIYTITGFVLSCIAIVLLGIFYEWLREAQKNLDRRIAAQLSAQEKGKARVSTPNGTIIPPVARFSRALLYGATVFLSFFLMLVFMTYNAYLIAATVVGAAIGHYIFSPTMDIEVVLAGGVTGSKG</sequence>
<keyword evidence="4" id="KW-0406">Ion transport</keyword>
<feature type="transmembrane region" description="Helical" evidence="4">
    <location>
        <begin position="84"/>
        <end position="101"/>
    </location>
</feature>
<protein>
    <recommendedName>
        <fullName evidence="4">Copper transport protein</fullName>
    </recommendedName>
</protein>
<dbReference type="OrthoDB" id="161814at2759"/>
<gene>
    <name evidence="5" type="ORF">EUX98_g5454</name>
</gene>
<dbReference type="EMBL" id="SGPM01000160">
    <property type="protein sequence ID" value="THH28752.1"/>
    <property type="molecule type" value="Genomic_DNA"/>
</dbReference>
<dbReference type="GO" id="GO:0016020">
    <property type="term" value="C:membrane"/>
    <property type="evidence" value="ECO:0007669"/>
    <property type="project" value="UniProtKB-SubCell"/>
</dbReference>
<keyword evidence="6" id="KW-1185">Reference proteome</keyword>
<dbReference type="Proteomes" id="UP000308730">
    <property type="component" value="Unassembled WGS sequence"/>
</dbReference>
<keyword evidence="3 4" id="KW-0472">Membrane</keyword>
<evidence type="ECO:0000256" key="1">
    <source>
        <dbReference type="ARBA" id="ARBA00022692"/>
    </source>
</evidence>
<keyword evidence="4" id="KW-0186">Copper</keyword>
<dbReference type="GO" id="GO:0005375">
    <property type="term" value="F:copper ion transmembrane transporter activity"/>
    <property type="evidence" value="ECO:0007669"/>
    <property type="project" value="UniProtKB-UniRule"/>
</dbReference>